<reference evidence="2 4" key="1">
    <citation type="submission" date="2018-11" db="EMBL/GenBank/DDBJ databases">
        <title>Shewanella sp. M2.</title>
        <authorList>
            <person name="Hwang Y.J."/>
            <person name="Hwang C.Y."/>
        </authorList>
    </citation>
    <scope>NUCLEOTIDE SEQUENCE [LARGE SCALE GENOMIC DNA]</scope>
    <source>
        <strain evidence="2 4">M2</strain>
    </source>
</reference>
<evidence type="ECO:0000259" key="1">
    <source>
        <dbReference type="PROSITE" id="PS51186"/>
    </source>
</evidence>
<keyword evidence="3" id="KW-0808">Transferase</keyword>
<organism evidence="3 5">
    <name type="scientific">Shewanella psychromarinicola</name>
    <dbReference type="NCBI Taxonomy" id="2487742"/>
    <lineage>
        <taxon>Bacteria</taxon>
        <taxon>Pseudomonadati</taxon>
        <taxon>Pseudomonadota</taxon>
        <taxon>Gammaproteobacteria</taxon>
        <taxon>Alteromonadales</taxon>
        <taxon>Shewanellaceae</taxon>
        <taxon>Shewanella</taxon>
    </lineage>
</organism>
<dbReference type="InterPro" id="IPR040579">
    <property type="entry name" value="Acetyltransf_19"/>
</dbReference>
<proteinExistence type="predicted"/>
<feature type="domain" description="N-acetyltransferase" evidence="1">
    <location>
        <begin position="138"/>
        <end position="273"/>
    </location>
</feature>
<dbReference type="Pfam" id="PF00583">
    <property type="entry name" value="Acetyltransf_1"/>
    <property type="match status" value="1"/>
</dbReference>
<evidence type="ECO:0000313" key="4">
    <source>
        <dbReference type="Proteomes" id="UP000273778"/>
    </source>
</evidence>
<keyword evidence="4" id="KW-1185">Reference proteome</keyword>
<protein>
    <submittedName>
        <fullName evidence="3">GNAT family N-acetyltransferase</fullName>
    </submittedName>
</protein>
<reference evidence="3" key="3">
    <citation type="submission" date="2018-11" db="EMBL/GenBank/DDBJ databases">
        <authorList>
            <person name="Hwang Y.J."/>
            <person name="Hwang C.Y."/>
        </authorList>
    </citation>
    <scope>NUCLEOTIDE SEQUENCE</scope>
    <source>
        <strain evidence="3">R106</strain>
    </source>
</reference>
<dbReference type="InterPro" id="IPR016181">
    <property type="entry name" value="Acyl_CoA_acyltransferase"/>
</dbReference>
<dbReference type="EMBL" id="RKKB01000002">
    <property type="protein sequence ID" value="RPA33106.1"/>
    <property type="molecule type" value="Genomic_DNA"/>
</dbReference>
<dbReference type="GO" id="GO:0016747">
    <property type="term" value="F:acyltransferase activity, transferring groups other than amino-acyl groups"/>
    <property type="evidence" value="ECO:0007669"/>
    <property type="project" value="InterPro"/>
</dbReference>
<dbReference type="AlphaFoldDB" id="A0A3N4E838"/>
<dbReference type="EMBL" id="CP034073">
    <property type="protein sequence ID" value="AZG35096.1"/>
    <property type="molecule type" value="Genomic_DNA"/>
</dbReference>
<dbReference type="InterPro" id="IPR000182">
    <property type="entry name" value="GNAT_dom"/>
</dbReference>
<dbReference type="KEGG" id="spsr:EGC80_09310"/>
<evidence type="ECO:0000313" key="2">
    <source>
        <dbReference type="EMBL" id="AZG35096.1"/>
    </source>
</evidence>
<dbReference type="RefSeq" id="WP_124012351.1">
    <property type="nucleotide sequence ID" value="NZ_CP034073.1"/>
</dbReference>
<evidence type="ECO:0000313" key="3">
    <source>
        <dbReference type="EMBL" id="RPA33106.1"/>
    </source>
</evidence>
<dbReference type="SUPFAM" id="SSF55729">
    <property type="entry name" value="Acyl-CoA N-acyltransferases (Nat)"/>
    <property type="match status" value="1"/>
</dbReference>
<dbReference type="Gene3D" id="3.40.630.80">
    <property type="match status" value="1"/>
</dbReference>
<name>A0A3N4E838_9GAMM</name>
<dbReference type="CDD" id="cd04301">
    <property type="entry name" value="NAT_SF"/>
    <property type="match status" value="1"/>
</dbReference>
<dbReference type="Proteomes" id="UP000273778">
    <property type="component" value="Chromosome"/>
</dbReference>
<evidence type="ECO:0000313" key="5">
    <source>
        <dbReference type="Proteomes" id="UP000278855"/>
    </source>
</evidence>
<reference evidence="5" key="2">
    <citation type="submission" date="2018-11" db="EMBL/GenBank/DDBJ databases">
        <title>Shewanella sp. R106.</title>
        <authorList>
            <person name="Hwang Y.J."/>
            <person name="Hwang C.Y."/>
        </authorList>
    </citation>
    <scope>NUCLEOTIDE SEQUENCE [LARGE SCALE GENOMIC DNA]</scope>
    <source>
        <strain evidence="5">R106</strain>
    </source>
</reference>
<accession>A0A3N4E838</accession>
<sequence length="273" mass="30425">MLEIKPVEKKEKLSELKKQYFAQSTDPLDGMWLFGFVPISVHFGFYEEDTLVGYCCINGEGYMLQFYLANEAKTQGKELFTLIVEQNSSVIGTVNGAFVSTAEPQYLSLCLDNSSAFKVNALMYKQVNPLITGNKTDLELKLADQDQLTDFVKFAATNIGAPEQWLSGYFGNLIKRKELFGYWKEGKLLASGECRLFDEHQKGFADLGMIVAQSERGQGIATQVLSRLVSLANERGLTPICSTESSNIGAQKTIVRAGLAPLNRIIQIEFDRE</sequence>
<dbReference type="PROSITE" id="PS51186">
    <property type="entry name" value="GNAT"/>
    <property type="match status" value="1"/>
</dbReference>
<dbReference type="Gene3D" id="3.40.630.30">
    <property type="match status" value="1"/>
</dbReference>
<dbReference type="Proteomes" id="UP000278855">
    <property type="component" value="Unassembled WGS sequence"/>
</dbReference>
<dbReference type="Pfam" id="PF18015">
    <property type="entry name" value="Acetyltransf_19"/>
    <property type="match status" value="1"/>
</dbReference>
<gene>
    <name evidence="3" type="ORF">EGC77_07030</name>
    <name evidence="2" type="ORF">EGC80_09310</name>
</gene>
<dbReference type="OrthoDB" id="6103609at2"/>